<name>A0A0B4X7C6_9HYPH</name>
<proteinExistence type="predicted"/>
<feature type="region of interest" description="Disordered" evidence="1">
    <location>
        <begin position="28"/>
        <end position="50"/>
    </location>
</feature>
<organism evidence="2 3">
    <name type="scientific">Rhizobium gallicum bv. gallicum R602sp</name>
    <dbReference type="NCBI Taxonomy" id="1041138"/>
    <lineage>
        <taxon>Bacteria</taxon>
        <taxon>Pseudomonadati</taxon>
        <taxon>Pseudomonadota</taxon>
        <taxon>Alphaproteobacteria</taxon>
        <taxon>Hyphomicrobiales</taxon>
        <taxon>Rhizobiaceae</taxon>
        <taxon>Rhizobium/Agrobacterium group</taxon>
        <taxon>Rhizobium</taxon>
    </lineage>
</organism>
<keyword evidence="3" id="KW-1185">Reference proteome</keyword>
<dbReference type="Proteomes" id="UP000031368">
    <property type="component" value="Chromosome"/>
</dbReference>
<dbReference type="AlphaFoldDB" id="A0A0B4X7C6"/>
<reference evidence="2 3" key="1">
    <citation type="submission" date="2013-11" db="EMBL/GenBank/DDBJ databases">
        <title>Complete genome sequence of Rhizobium gallicum bv. gallicum R602.</title>
        <authorList>
            <person name="Bustos P."/>
            <person name="Santamaria R.I."/>
            <person name="Lozano L."/>
            <person name="Acosta J.L."/>
            <person name="Ormeno-Orrillo E."/>
            <person name="Rogel M.A."/>
            <person name="Romero D."/>
            <person name="Cevallos M.A."/>
            <person name="Martinez-Romero E."/>
            <person name="Gonzalez V."/>
        </authorList>
    </citation>
    <scope>NUCLEOTIDE SEQUENCE [LARGE SCALE GENOMIC DNA]</scope>
    <source>
        <strain evidence="2 3">R602</strain>
    </source>
</reference>
<protein>
    <submittedName>
        <fullName evidence="2">Uncharacterized protein</fullName>
    </submittedName>
</protein>
<dbReference type="HOGENOM" id="CLU_3121901_0_0_5"/>
<accession>A0A0B4X7C6</accession>
<dbReference type="EMBL" id="CP006877">
    <property type="protein sequence ID" value="AJD42468.1"/>
    <property type="molecule type" value="Genomic_DNA"/>
</dbReference>
<evidence type="ECO:0000313" key="3">
    <source>
        <dbReference type="Proteomes" id="UP000031368"/>
    </source>
</evidence>
<evidence type="ECO:0000313" key="2">
    <source>
        <dbReference type="EMBL" id="AJD42468.1"/>
    </source>
</evidence>
<dbReference type="KEGG" id="rga:RGR602_CH03151"/>
<gene>
    <name evidence="2" type="ORF">RGR602_CH03151</name>
</gene>
<sequence>MKARFAKSFSERRKGRFTAFSKRLGKLSQTSSTESKGGANLVVRSGGRMM</sequence>
<evidence type="ECO:0000256" key="1">
    <source>
        <dbReference type="SAM" id="MobiDB-lite"/>
    </source>
</evidence>